<dbReference type="Proteomes" id="UP000663823">
    <property type="component" value="Unassembled WGS sequence"/>
</dbReference>
<dbReference type="OrthoDB" id="10005751at2759"/>
<dbReference type="Proteomes" id="UP000663874">
    <property type="component" value="Unassembled WGS sequence"/>
</dbReference>
<dbReference type="EMBL" id="CAJOAX010002770">
    <property type="protein sequence ID" value="CAF3817875.1"/>
    <property type="molecule type" value="Genomic_DNA"/>
</dbReference>
<evidence type="ECO:0000313" key="3">
    <source>
        <dbReference type="EMBL" id="CAF3817875.1"/>
    </source>
</evidence>
<dbReference type="EMBL" id="CAJOBE010004735">
    <property type="protein sequence ID" value="CAF3945087.1"/>
    <property type="molecule type" value="Genomic_DNA"/>
</dbReference>
<dbReference type="EMBL" id="CAJNOO010002849">
    <property type="protein sequence ID" value="CAF1301616.1"/>
    <property type="molecule type" value="Genomic_DNA"/>
</dbReference>
<gene>
    <name evidence="4" type="ORF">FNK824_LOCUS22896</name>
    <name evidence="3" type="ORF">OTI717_LOCUS19227</name>
    <name evidence="1" type="ORF">RFH988_LOCUS29755</name>
    <name evidence="2" type="ORF">SEV965_LOCUS32788</name>
</gene>
<dbReference type="EMBL" id="CAJNOU010004214">
    <property type="protein sequence ID" value="CAF1431888.1"/>
    <property type="molecule type" value="Genomic_DNA"/>
</dbReference>
<evidence type="ECO:0000313" key="1">
    <source>
        <dbReference type="EMBL" id="CAF1301616.1"/>
    </source>
</evidence>
<organism evidence="2 5">
    <name type="scientific">Rotaria sordida</name>
    <dbReference type="NCBI Taxonomy" id="392033"/>
    <lineage>
        <taxon>Eukaryota</taxon>
        <taxon>Metazoa</taxon>
        <taxon>Spiralia</taxon>
        <taxon>Gnathifera</taxon>
        <taxon>Rotifera</taxon>
        <taxon>Eurotatoria</taxon>
        <taxon>Bdelloidea</taxon>
        <taxon>Philodinida</taxon>
        <taxon>Philodinidae</taxon>
        <taxon>Rotaria</taxon>
    </lineage>
</organism>
<dbReference type="AlphaFoldDB" id="A0A815N9Q7"/>
<name>A0A815N9Q7_9BILA</name>
<proteinExistence type="predicted"/>
<protein>
    <submittedName>
        <fullName evidence="2">Uncharacterized protein</fullName>
    </submittedName>
</protein>
<evidence type="ECO:0000313" key="4">
    <source>
        <dbReference type="EMBL" id="CAF3945087.1"/>
    </source>
</evidence>
<dbReference type="Proteomes" id="UP000663882">
    <property type="component" value="Unassembled WGS sequence"/>
</dbReference>
<dbReference type="Proteomes" id="UP000663889">
    <property type="component" value="Unassembled WGS sequence"/>
</dbReference>
<reference evidence="2" key="1">
    <citation type="submission" date="2021-02" db="EMBL/GenBank/DDBJ databases">
        <authorList>
            <person name="Nowell W R."/>
        </authorList>
    </citation>
    <scope>NUCLEOTIDE SEQUENCE</scope>
</reference>
<evidence type="ECO:0000313" key="2">
    <source>
        <dbReference type="EMBL" id="CAF1431888.1"/>
    </source>
</evidence>
<accession>A0A815N9Q7</accession>
<comment type="caution">
    <text evidence="2">The sequence shown here is derived from an EMBL/GenBank/DDBJ whole genome shotgun (WGS) entry which is preliminary data.</text>
</comment>
<evidence type="ECO:0000313" key="5">
    <source>
        <dbReference type="Proteomes" id="UP000663889"/>
    </source>
</evidence>
<sequence>MCYELFDDVLTHELNLKSQNNHYIIELPNACYTLHFENYMPMSKSDSYSTQISENIFRLTNVAPIPFNLSEVFNYFNQPALIRFFDEHKKLGLDIPPFVFGFLVHTAVMLDGAELYDPDGTGCLTSMNLFVQLIGEPGTNKSGILRAFGSTMSVLSRLFPQFFSKPVTENIDGKEKKNYIDLIVNNDTELSLVQKLSKRENVFIFSDELDVMNIRFGVYLGGSTDNDMKTISSRLLCQGYDIIKNFSRTTGSTSVHVDRGSINIFGASTGNMLSTVYRQYRNSSMSDGTTSRFLYISASAHKPVSNLSGEILSLQPNMVHILIIIRLIGEYKPIFIFGQYAKEFEVPNTVIIPNDIQQLIKDNNNSISATENINELKPTVIIPYEENDREIDGSLLSPCTALKRIIDYYHNKSLQTDQQGKSVYKPLQRAFYRKGGRKLAKISALCYVISLAIKICYESIHFIRFGDGLFMKDLIDNEQYNRLFLFYDHVKKIIKQKMDELPSYGINNRPLIVINKAAVKAAEVLYEYSSKTIDLLFDDTTLTKTDSNSINSSNNLSTKKSLNCA</sequence>